<dbReference type="Proteomes" id="UP000177208">
    <property type="component" value="Unassembled WGS sequence"/>
</dbReference>
<dbReference type="PANTHER" id="PTHR43591">
    <property type="entry name" value="METHYLTRANSFERASE"/>
    <property type="match status" value="1"/>
</dbReference>
<dbReference type="CDD" id="cd02440">
    <property type="entry name" value="AdoMet_MTases"/>
    <property type="match status" value="1"/>
</dbReference>
<keyword evidence="1" id="KW-1133">Transmembrane helix</keyword>
<dbReference type="EMBL" id="MFZG01000037">
    <property type="protein sequence ID" value="OGK15442.1"/>
    <property type="molecule type" value="Genomic_DNA"/>
</dbReference>
<accession>A0A1F7G9X9</accession>
<evidence type="ECO:0000313" key="3">
    <source>
        <dbReference type="EMBL" id="OGK15442.1"/>
    </source>
</evidence>
<dbReference type="InterPro" id="IPR029063">
    <property type="entry name" value="SAM-dependent_MTases_sf"/>
</dbReference>
<gene>
    <name evidence="3" type="ORF">A2774_05060</name>
</gene>
<keyword evidence="1" id="KW-0812">Transmembrane</keyword>
<dbReference type="Pfam" id="PF08241">
    <property type="entry name" value="Methyltransf_11"/>
    <property type="match status" value="1"/>
</dbReference>
<proteinExistence type="predicted"/>
<dbReference type="GO" id="GO:0008757">
    <property type="term" value="F:S-adenosylmethionine-dependent methyltransferase activity"/>
    <property type="evidence" value="ECO:0007669"/>
    <property type="project" value="InterPro"/>
</dbReference>
<dbReference type="InterPro" id="IPR013216">
    <property type="entry name" value="Methyltransf_11"/>
</dbReference>
<reference evidence="3 4" key="1">
    <citation type="journal article" date="2016" name="Nat. Commun.">
        <title>Thousands of microbial genomes shed light on interconnected biogeochemical processes in an aquifer system.</title>
        <authorList>
            <person name="Anantharaman K."/>
            <person name="Brown C.T."/>
            <person name="Hug L.A."/>
            <person name="Sharon I."/>
            <person name="Castelle C.J."/>
            <person name="Probst A.J."/>
            <person name="Thomas B.C."/>
            <person name="Singh A."/>
            <person name="Wilkins M.J."/>
            <person name="Karaoz U."/>
            <person name="Brodie E.L."/>
            <person name="Williams K.H."/>
            <person name="Hubbard S.S."/>
            <person name="Banfield J.F."/>
        </authorList>
    </citation>
    <scope>NUCLEOTIDE SEQUENCE [LARGE SCALE GENOMIC DNA]</scope>
</reference>
<keyword evidence="1" id="KW-0472">Membrane</keyword>
<dbReference type="SUPFAM" id="SSF53335">
    <property type="entry name" value="S-adenosyl-L-methionine-dependent methyltransferases"/>
    <property type="match status" value="1"/>
</dbReference>
<dbReference type="Gene3D" id="3.40.50.150">
    <property type="entry name" value="Vaccinia Virus protein VP39"/>
    <property type="match status" value="1"/>
</dbReference>
<evidence type="ECO:0000256" key="1">
    <source>
        <dbReference type="SAM" id="Phobius"/>
    </source>
</evidence>
<comment type="caution">
    <text evidence="3">The sequence shown here is derived from an EMBL/GenBank/DDBJ whole genome shotgun (WGS) entry which is preliminary data.</text>
</comment>
<name>A0A1F7G9X9_9BACT</name>
<dbReference type="AlphaFoldDB" id="A0A1F7G9X9"/>
<sequence length="244" mass="28178">MKKNEYYVMSRLEDNHFWFVGKRYFIQTYLDPIKDKIKKILDVGSGTGGATKFLQFYGDVIGIEKNPTALKLAKLKNLKLVKGEAEKLPFAGQTFDLVTILDVLYHKDVDSVEKVIREARRVLLPSGYLLITDSAFKLLKGGHADSVFEKRRFTLSELENNLVRNGFAIIRSSYIFMSLFPLIFIKRFLIDKIASFAKSDVFMPPSVFNSLFQLLLQTERFLLRYFKLPIGSSLIILARKKWSR</sequence>
<evidence type="ECO:0000259" key="2">
    <source>
        <dbReference type="Pfam" id="PF08241"/>
    </source>
</evidence>
<feature type="domain" description="Methyltransferase type 11" evidence="2">
    <location>
        <begin position="41"/>
        <end position="131"/>
    </location>
</feature>
<evidence type="ECO:0000313" key="4">
    <source>
        <dbReference type="Proteomes" id="UP000177208"/>
    </source>
</evidence>
<protein>
    <recommendedName>
        <fullName evidence="2">Methyltransferase type 11 domain-containing protein</fullName>
    </recommendedName>
</protein>
<feature type="transmembrane region" description="Helical" evidence="1">
    <location>
        <begin position="174"/>
        <end position="190"/>
    </location>
</feature>
<organism evidence="3 4">
    <name type="scientific">Candidatus Roizmanbacteria bacterium RIFCSPHIGHO2_01_FULL_39_12c</name>
    <dbReference type="NCBI Taxonomy" id="1802031"/>
    <lineage>
        <taxon>Bacteria</taxon>
        <taxon>Candidatus Roizmaniibacteriota</taxon>
    </lineage>
</organism>